<dbReference type="AlphaFoldDB" id="A0A6C0AT06"/>
<evidence type="ECO:0000256" key="1">
    <source>
        <dbReference type="SAM" id="MobiDB-lite"/>
    </source>
</evidence>
<feature type="compositionally biased region" description="Basic residues" evidence="1">
    <location>
        <begin position="134"/>
        <end position="151"/>
    </location>
</feature>
<feature type="compositionally biased region" description="Polar residues" evidence="1">
    <location>
        <begin position="39"/>
        <end position="49"/>
    </location>
</feature>
<feature type="region of interest" description="Disordered" evidence="1">
    <location>
        <begin position="118"/>
        <end position="151"/>
    </location>
</feature>
<reference evidence="2" key="1">
    <citation type="journal article" date="2020" name="Nature">
        <title>Giant virus diversity and host interactions through global metagenomics.</title>
        <authorList>
            <person name="Schulz F."/>
            <person name="Roux S."/>
            <person name="Paez-Espino D."/>
            <person name="Jungbluth S."/>
            <person name="Walsh D.A."/>
            <person name="Denef V.J."/>
            <person name="McMahon K.D."/>
            <person name="Konstantinidis K.T."/>
            <person name="Eloe-Fadrosh E.A."/>
            <person name="Kyrpides N.C."/>
            <person name="Woyke T."/>
        </authorList>
    </citation>
    <scope>NUCLEOTIDE SEQUENCE</scope>
    <source>
        <strain evidence="2">GVMAG-S-1103017-74</strain>
    </source>
</reference>
<feature type="region of interest" description="Disordered" evidence="1">
    <location>
        <begin position="34"/>
        <end position="56"/>
    </location>
</feature>
<protein>
    <submittedName>
        <fullName evidence="2">Uncharacterized protein</fullName>
    </submittedName>
</protein>
<name>A0A6C0AT06_9ZZZZ</name>
<sequence length="151" mass="16556">MKQKEGMAHLSTPLFMEALASQRDAYKDECAAHKEKQVANEQRTAQANADGTHRTSEAECTLKMIGAQLRALGAACEDFSGKEAEGADSEVTATPAAQSWRAVLRQLRSSRRVCRETGRVSEDCAALPKESRQARRAGIRHGARRQRGSDE</sequence>
<organism evidence="2">
    <name type="scientific">viral metagenome</name>
    <dbReference type="NCBI Taxonomy" id="1070528"/>
    <lineage>
        <taxon>unclassified sequences</taxon>
        <taxon>metagenomes</taxon>
        <taxon>organismal metagenomes</taxon>
    </lineage>
</organism>
<evidence type="ECO:0000313" key="2">
    <source>
        <dbReference type="EMBL" id="QHS83039.1"/>
    </source>
</evidence>
<proteinExistence type="predicted"/>
<accession>A0A6C0AT06</accession>
<dbReference type="EMBL" id="MN740865">
    <property type="protein sequence ID" value="QHS83039.1"/>
    <property type="molecule type" value="Genomic_DNA"/>
</dbReference>